<feature type="transmembrane region" description="Helical" evidence="10">
    <location>
        <begin position="1108"/>
        <end position="1127"/>
    </location>
</feature>
<protein>
    <recommendedName>
        <fullName evidence="15">P-loop containing nucleoside triphosphate hydrolase protein</fullName>
    </recommendedName>
</protein>
<dbReference type="SUPFAM" id="SSF90123">
    <property type="entry name" value="ABC transporter transmembrane region"/>
    <property type="match status" value="2"/>
</dbReference>
<dbReference type="PROSITE" id="PS50893">
    <property type="entry name" value="ABC_TRANSPORTER_2"/>
    <property type="match status" value="2"/>
</dbReference>
<dbReference type="FunFam" id="3.40.50.300:FF:000973">
    <property type="entry name" value="Multidrug resistance-associated protein 4"/>
    <property type="match status" value="1"/>
</dbReference>
<accession>A0A4V2MWL2</accession>
<feature type="transmembrane region" description="Helical" evidence="10">
    <location>
        <begin position="161"/>
        <end position="182"/>
    </location>
</feature>
<dbReference type="PANTHER" id="PTHR24223:SF356">
    <property type="entry name" value="ATP-BINDING CASSETTE TRANSPORTER ABC4"/>
    <property type="match status" value="1"/>
</dbReference>
<dbReference type="CDD" id="cd03244">
    <property type="entry name" value="ABCC_MRP_domain2"/>
    <property type="match status" value="1"/>
</dbReference>
<evidence type="ECO:0000256" key="2">
    <source>
        <dbReference type="ARBA" id="ARBA00022448"/>
    </source>
</evidence>
<dbReference type="CDD" id="cd03250">
    <property type="entry name" value="ABCC_MRP_domain1"/>
    <property type="match status" value="1"/>
</dbReference>
<dbReference type="SMART" id="SM00382">
    <property type="entry name" value="AAA"/>
    <property type="match status" value="2"/>
</dbReference>
<feature type="transmembrane region" description="Helical" evidence="10">
    <location>
        <begin position="9"/>
        <end position="27"/>
    </location>
</feature>
<keyword evidence="8 10" id="KW-0472">Membrane</keyword>
<feature type="region of interest" description="Disordered" evidence="9">
    <location>
        <begin position="256"/>
        <end position="287"/>
    </location>
</feature>
<dbReference type="GO" id="GO:0016020">
    <property type="term" value="C:membrane"/>
    <property type="evidence" value="ECO:0007669"/>
    <property type="project" value="UniProtKB-SubCell"/>
</dbReference>
<evidence type="ECO:0008006" key="15">
    <source>
        <dbReference type="Google" id="ProtNLM"/>
    </source>
</evidence>
<feature type="transmembrane region" description="Helical" evidence="10">
    <location>
        <begin position="47"/>
        <end position="67"/>
    </location>
</feature>
<feature type="compositionally biased region" description="Polar residues" evidence="9">
    <location>
        <begin position="256"/>
        <end position="283"/>
    </location>
</feature>
<feature type="transmembrane region" description="Helical" evidence="10">
    <location>
        <begin position="893"/>
        <end position="919"/>
    </location>
</feature>
<dbReference type="GO" id="GO:0016887">
    <property type="term" value="F:ATP hydrolysis activity"/>
    <property type="evidence" value="ECO:0007669"/>
    <property type="project" value="InterPro"/>
</dbReference>
<evidence type="ECO:0000256" key="1">
    <source>
        <dbReference type="ARBA" id="ARBA00004141"/>
    </source>
</evidence>
<dbReference type="PROSITE" id="PS50929">
    <property type="entry name" value="ABC_TM1F"/>
    <property type="match status" value="2"/>
</dbReference>
<feature type="transmembrane region" description="Helical" evidence="10">
    <location>
        <begin position="349"/>
        <end position="369"/>
    </location>
</feature>
<dbReference type="InterPro" id="IPR003593">
    <property type="entry name" value="AAA+_ATPase"/>
</dbReference>
<feature type="transmembrane region" description="Helical" evidence="10">
    <location>
        <begin position="1025"/>
        <end position="1045"/>
    </location>
</feature>
<dbReference type="InterPro" id="IPR036640">
    <property type="entry name" value="ABC1_TM_sf"/>
</dbReference>
<keyword evidence="6" id="KW-0067">ATP-binding</keyword>
<keyword evidence="3 10" id="KW-0812">Transmembrane</keyword>
<feature type="domain" description="ABC transporter" evidence="11">
    <location>
        <begin position="1168"/>
        <end position="1405"/>
    </location>
</feature>
<keyword evidence="7 10" id="KW-1133">Transmembrane helix</keyword>
<evidence type="ECO:0000256" key="9">
    <source>
        <dbReference type="SAM" id="MobiDB-lite"/>
    </source>
</evidence>
<dbReference type="GO" id="GO:0005524">
    <property type="term" value="F:ATP binding"/>
    <property type="evidence" value="ECO:0007669"/>
    <property type="project" value="UniProtKB-KW"/>
</dbReference>
<feature type="transmembrane region" description="Helical" evidence="10">
    <location>
        <begin position="982"/>
        <end position="1005"/>
    </location>
</feature>
<dbReference type="InterPro" id="IPR011527">
    <property type="entry name" value="ABC1_TM_dom"/>
</dbReference>
<dbReference type="PROSITE" id="PS00211">
    <property type="entry name" value="ABC_TRANSPORTER_1"/>
    <property type="match status" value="1"/>
</dbReference>
<proteinExistence type="predicted"/>
<evidence type="ECO:0000256" key="6">
    <source>
        <dbReference type="ARBA" id="ARBA00022840"/>
    </source>
</evidence>
<feature type="domain" description="ABC transmembrane type-1" evidence="12">
    <location>
        <begin position="164"/>
        <end position="450"/>
    </location>
</feature>
<dbReference type="FunFam" id="3.40.50.300:FF:000838">
    <property type="entry name" value="ABC multidrug transporter (Eurofung)"/>
    <property type="match status" value="1"/>
</dbReference>
<evidence type="ECO:0000259" key="11">
    <source>
        <dbReference type="PROSITE" id="PS50893"/>
    </source>
</evidence>
<evidence type="ECO:0000256" key="7">
    <source>
        <dbReference type="ARBA" id="ARBA00022989"/>
    </source>
</evidence>
<name>A0A4V2MWL2_9APHY</name>
<dbReference type="GO" id="GO:0140359">
    <property type="term" value="F:ABC-type transporter activity"/>
    <property type="evidence" value="ECO:0007669"/>
    <property type="project" value="InterPro"/>
</dbReference>
<feature type="domain" description="ABC transmembrane type-1" evidence="12">
    <location>
        <begin position="862"/>
        <end position="1122"/>
    </location>
</feature>
<keyword evidence="5" id="KW-0547">Nucleotide-binding</keyword>
<evidence type="ECO:0000256" key="8">
    <source>
        <dbReference type="ARBA" id="ARBA00023136"/>
    </source>
</evidence>
<dbReference type="SUPFAM" id="SSF52540">
    <property type="entry name" value="P-loop containing nucleoside triphosphate hydrolases"/>
    <property type="match status" value="2"/>
</dbReference>
<dbReference type="Pfam" id="PF00005">
    <property type="entry name" value="ABC_tran"/>
    <property type="match status" value="2"/>
</dbReference>
<dbReference type="Pfam" id="PF00664">
    <property type="entry name" value="ABC_membrane"/>
    <property type="match status" value="2"/>
</dbReference>
<dbReference type="InterPro" id="IPR017871">
    <property type="entry name" value="ABC_transporter-like_CS"/>
</dbReference>
<gene>
    <name evidence="13" type="ORF">EIP91_001094</name>
</gene>
<feature type="domain" description="ABC transporter" evidence="11">
    <location>
        <begin position="545"/>
        <end position="788"/>
    </location>
</feature>
<dbReference type="OrthoDB" id="6500128at2759"/>
<dbReference type="EMBL" id="RWJN01000127">
    <property type="protein sequence ID" value="TCD66627.1"/>
    <property type="molecule type" value="Genomic_DNA"/>
</dbReference>
<dbReference type="STRING" id="92696.A0A4V2MWL2"/>
<dbReference type="Proteomes" id="UP000292702">
    <property type="component" value="Unassembled WGS sequence"/>
</dbReference>
<feature type="transmembrane region" description="Helical" evidence="10">
    <location>
        <begin position="375"/>
        <end position="396"/>
    </location>
</feature>
<comment type="caution">
    <text evidence="13">The sequence shown here is derived from an EMBL/GenBank/DDBJ whole genome shotgun (WGS) entry which is preliminary data.</text>
</comment>
<feature type="transmembrane region" description="Helical" evidence="10">
    <location>
        <begin position="846"/>
        <end position="873"/>
    </location>
</feature>
<evidence type="ECO:0000256" key="10">
    <source>
        <dbReference type="SAM" id="Phobius"/>
    </source>
</evidence>
<dbReference type="InterPro" id="IPR003439">
    <property type="entry name" value="ABC_transporter-like_ATP-bd"/>
</dbReference>
<evidence type="ECO:0000313" key="13">
    <source>
        <dbReference type="EMBL" id="TCD66627.1"/>
    </source>
</evidence>
<keyword evidence="4" id="KW-0677">Repeat</keyword>
<dbReference type="Gene3D" id="3.40.50.300">
    <property type="entry name" value="P-loop containing nucleotide triphosphate hydrolases"/>
    <property type="match status" value="2"/>
</dbReference>
<dbReference type="Gene3D" id="1.20.1560.10">
    <property type="entry name" value="ABC transporter type 1, transmembrane domain"/>
    <property type="match status" value="2"/>
</dbReference>
<evidence type="ECO:0000313" key="14">
    <source>
        <dbReference type="Proteomes" id="UP000292702"/>
    </source>
</evidence>
<dbReference type="CDD" id="cd18604">
    <property type="entry name" value="ABC_6TM_VMR1_D2_like"/>
    <property type="match status" value="1"/>
</dbReference>
<evidence type="ECO:0000256" key="5">
    <source>
        <dbReference type="ARBA" id="ARBA00022741"/>
    </source>
</evidence>
<dbReference type="CDD" id="cd18596">
    <property type="entry name" value="ABC_6TM_VMR1_D1_like"/>
    <property type="match status" value="1"/>
</dbReference>
<evidence type="ECO:0000256" key="3">
    <source>
        <dbReference type="ARBA" id="ARBA00022692"/>
    </source>
</evidence>
<organism evidence="13 14">
    <name type="scientific">Steccherinum ochraceum</name>
    <dbReference type="NCBI Taxonomy" id="92696"/>
    <lineage>
        <taxon>Eukaryota</taxon>
        <taxon>Fungi</taxon>
        <taxon>Dikarya</taxon>
        <taxon>Basidiomycota</taxon>
        <taxon>Agaricomycotina</taxon>
        <taxon>Agaricomycetes</taxon>
        <taxon>Polyporales</taxon>
        <taxon>Steccherinaceae</taxon>
        <taxon>Steccherinum</taxon>
    </lineage>
</organism>
<evidence type="ECO:0000256" key="4">
    <source>
        <dbReference type="ARBA" id="ARBA00022737"/>
    </source>
</evidence>
<keyword evidence="14" id="KW-1185">Reference proteome</keyword>
<reference evidence="13 14" key="1">
    <citation type="submission" date="2018-11" db="EMBL/GenBank/DDBJ databases">
        <title>Genome assembly of Steccherinum ochraceum LE-BIN_3174, the white-rot fungus of the Steccherinaceae family (The Residual Polyporoid clade, Polyporales, Basidiomycota).</title>
        <authorList>
            <person name="Fedorova T.V."/>
            <person name="Glazunova O.A."/>
            <person name="Landesman E.O."/>
            <person name="Moiseenko K.V."/>
            <person name="Psurtseva N.V."/>
            <person name="Savinova O.S."/>
            <person name="Shakhova N.V."/>
            <person name="Tyazhelova T.V."/>
            <person name="Vasina D.V."/>
        </authorList>
    </citation>
    <scope>NUCLEOTIDE SEQUENCE [LARGE SCALE GENOMIC DNA]</scope>
    <source>
        <strain evidence="13 14">LE-BIN_3174</strain>
    </source>
</reference>
<dbReference type="InterPro" id="IPR027417">
    <property type="entry name" value="P-loop_NTPase"/>
</dbReference>
<keyword evidence="2" id="KW-0813">Transport</keyword>
<feature type="transmembrane region" description="Helical" evidence="10">
    <location>
        <begin position="1076"/>
        <end position="1096"/>
    </location>
</feature>
<feature type="transmembrane region" description="Helical" evidence="10">
    <location>
        <begin position="202"/>
        <end position="223"/>
    </location>
</feature>
<dbReference type="InterPro" id="IPR050173">
    <property type="entry name" value="ABC_transporter_C-like"/>
</dbReference>
<dbReference type="PANTHER" id="PTHR24223">
    <property type="entry name" value="ATP-BINDING CASSETTE SUB-FAMILY C"/>
    <property type="match status" value="1"/>
</dbReference>
<comment type="subcellular location">
    <subcellularLocation>
        <location evidence="1">Membrane</location>
        <topology evidence="1">Multi-pass membrane protein</topology>
    </subcellularLocation>
</comment>
<sequence length="1425" mass="157870">MTAPARAQSSVKHLIFVLFGAFATMGYRNLWPLATFTLSPIDLDGTALLWAEIGVLAFATVLVPLFVPRQYIPYDPKDPAPVPNPEQTASVWSLWVYSFLDPLIFLAYRIPHLSLDQLPSLSDYDRARNLVKRSFKHLDPFLVGKKRHLFFGLMTVFRWEYVSLALLLFSRILATFASPLGINRLLNYMETGGKDAVVRPWFWILWLFLGPALGSIAMQWYMFVATGVMVRAQGILTQLLFDHALRIRVKADAQNDTSASTSMSTEAPTPDTTSIAEGSNSNDGGEEAARNVYNTAKSKQRDPSAASLFSTATKVDKEKEDSEEKTNLAGKLNNLATTDMESLVNGRDFLFVVLYIPVQLTFCVVFLYQVLGWSAFVGLGVTALMFPIPGLIASRIQKTQVEKMKKTDARVQSVTEIMNVIRMIKLFGWEPKVNDQIAEKREEELVYIRRFKLLELANGVMKSTLAMKQTLTASVVFSSMVVFDLLRDQLHTIFGMLPDLIQARVSLDRVNDFLHNTELLDEFAEKPESADQLSLEAVVPDPSIIGFRDVSFTWTSENGGTWTPGSSRRNFMLRIDDELTFKRGHMNLIVGATGTGKTSLLMALLGEMHYLPSGPTSYFNLPRYGGVAYASQESWVLNETIKDNILFGSPYDEERYNKVIEQCGLKRDLMLFEAGDQTEVGEKGLTLSGGQKARITLARAVYSKAEILLLDDVLAALDVHTAKWIVDKCFQGDLIRGRTVLLVTHNVAMTSSIADFIISMGTNGRILSQGSLSNALEMDTNLSKELNEETMQIEKIVHEVDAVEPTAPETSNPTDGKLIVAEEISEGHVGWVALKMWFGNMGGDHVIAFWCSFLAAVLVLPALEIYSTWYLGYWAHLYELVDHPSEVSAPYHLAVYSLLTCLSVVVYFVGVSVFIYGCLRACRTIHKQLVGTVLGTTLRWLDTTPISRVITRCTQDMQAIDGPMGQHFTDVCELTSLVIIKLLSVVLVSPVFLIPGLLVTILGGWCGQIYMRSQLSIKREMSNARAPVLSHFGAAMSGLISIRAYGVQGSFKTRSFEHIDRFTSAARTFYNLNRWVCIRIEFLGGLFAAAIAGWLLYGTGVDASNTGFAMNMAVGFSNLILWWIRLLNRFEVNGNSLERIEQYLVIEQEPKSSPEGVPPAYWPSSGKLNVEKLSARYSLDGPKVLKDISFTIDSGERVGIVGRTGSGKSSLTLSLLRCIFTEGSVTFDGLDTNALNLDALRSNITIIPQVPELLSGSLRQNLDPFDQYDDALLNDALHAAGLFSLQKDQGDSRITLDSPISSGGGNLSVGQRQILALARALVRRSKLLILDEATSAIDYETDSVIQASLRNELDKDVTLLTVAHRLQTVMDADKIMVLDAGQIVEFGKPHDLLKDEKGTLRSLVDESGDKEHLYAVAAGHALRAR</sequence>
<dbReference type="FunFam" id="1.20.1560.10:FF:000013">
    <property type="entry name" value="ABC transporter C family member 2"/>
    <property type="match status" value="1"/>
</dbReference>
<evidence type="ECO:0000259" key="12">
    <source>
        <dbReference type="PROSITE" id="PS50929"/>
    </source>
</evidence>